<feature type="domain" description="Kazal-like" evidence="5">
    <location>
        <begin position="285"/>
        <end position="348"/>
    </location>
</feature>
<dbReference type="InterPro" id="IPR002350">
    <property type="entry name" value="Kazal_dom"/>
</dbReference>
<evidence type="ECO:0000259" key="5">
    <source>
        <dbReference type="PROSITE" id="PS51465"/>
    </source>
</evidence>
<keyword evidence="1" id="KW-0646">Protease inhibitor</keyword>
<dbReference type="Proteomes" id="UP000001593">
    <property type="component" value="Unassembled WGS sequence"/>
</dbReference>
<dbReference type="PhylomeDB" id="A7RGA3"/>
<dbReference type="GO" id="GO:0005576">
    <property type="term" value="C:extracellular region"/>
    <property type="evidence" value="ECO:0000318"/>
    <property type="project" value="GO_Central"/>
</dbReference>
<dbReference type="InterPro" id="IPR036058">
    <property type="entry name" value="Kazal_dom_sf"/>
</dbReference>
<dbReference type="SMART" id="SM00280">
    <property type="entry name" value="KAZAL"/>
    <property type="match status" value="1"/>
</dbReference>
<dbReference type="SUPFAM" id="SSF100895">
    <property type="entry name" value="Kazal-type serine protease inhibitors"/>
    <property type="match status" value="1"/>
</dbReference>
<keyword evidence="7" id="KW-1185">Reference proteome</keyword>
<name>A7RGA3_NEMVE</name>
<dbReference type="Gene3D" id="2.60.40.2080">
    <property type="match status" value="2"/>
</dbReference>
<dbReference type="Gene3D" id="3.30.60.30">
    <property type="match status" value="1"/>
</dbReference>
<dbReference type="Pfam" id="PF07648">
    <property type="entry name" value="Kazal_2"/>
    <property type="match status" value="1"/>
</dbReference>
<dbReference type="InterPro" id="IPR037221">
    <property type="entry name" value="H-type_lectin_dom_sf"/>
</dbReference>
<evidence type="ECO:0000313" key="7">
    <source>
        <dbReference type="Proteomes" id="UP000001593"/>
    </source>
</evidence>
<evidence type="ECO:0000256" key="3">
    <source>
        <dbReference type="ARBA" id="ARBA00023157"/>
    </source>
</evidence>
<keyword evidence="3" id="KW-1015">Disulfide bond</keyword>
<proteinExistence type="predicted"/>
<dbReference type="GO" id="GO:0030154">
    <property type="term" value="P:cell differentiation"/>
    <property type="evidence" value="ECO:0000318"/>
    <property type="project" value="GO_Central"/>
</dbReference>
<dbReference type="EMBL" id="DS469509">
    <property type="protein sequence ID" value="EDO49388.1"/>
    <property type="molecule type" value="Genomic_DNA"/>
</dbReference>
<protein>
    <recommendedName>
        <fullName evidence="5">Kazal-like domain-containing protein</fullName>
    </recommendedName>
</protein>
<feature type="chain" id="PRO_5002711738" description="Kazal-like domain-containing protein" evidence="4">
    <location>
        <begin position="20"/>
        <end position="637"/>
    </location>
</feature>
<evidence type="ECO:0000256" key="4">
    <source>
        <dbReference type="SAM" id="SignalP"/>
    </source>
</evidence>
<reference evidence="6 7" key="1">
    <citation type="journal article" date="2007" name="Science">
        <title>Sea anemone genome reveals ancestral eumetazoan gene repertoire and genomic organization.</title>
        <authorList>
            <person name="Putnam N.H."/>
            <person name="Srivastava M."/>
            <person name="Hellsten U."/>
            <person name="Dirks B."/>
            <person name="Chapman J."/>
            <person name="Salamov A."/>
            <person name="Terry A."/>
            <person name="Shapiro H."/>
            <person name="Lindquist E."/>
            <person name="Kapitonov V.V."/>
            <person name="Jurka J."/>
            <person name="Genikhovich G."/>
            <person name="Grigoriev I.V."/>
            <person name="Lucas S.M."/>
            <person name="Steele R.E."/>
            <person name="Finnerty J.R."/>
            <person name="Technau U."/>
            <person name="Martindale M.Q."/>
            <person name="Rokhsar D.S."/>
        </authorList>
    </citation>
    <scope>NUCLEOTIDE SEQUENCE [LARGE SCALE GENOMIC DNA]</scope>
    <source>
        <strain evidence="7">CH2 X CH6</strain>
    </source>
</reference>
<gene>
    <name evidence="6" type="ORF">NEMVEDRAFT_v1g196763</name>
</gene>
<dbReference type="PROSITE" id="PS51465">
    <property type="entry name" value="KAZAL_2"/>
    <property type="match status" value="1"/>
</dbReference>
<dbReference type="InParanoid" id="A7RGA3"/>
<accession>A7RGA3</accession>
<evidence type="ECO:0000313" key="6">
    <source>
        <dbReference type="EMBL" id="EDO49388.1"/>
    </source>
</evidence>
<dbReference type="AlphaFoldDB" id="A7RGA3"/>
<dbReference type="HOGENOM" id="CLU_387968_0_0_1"/>
<sequence length="637" mass="70836">MKVFLTVLLGASLASPGQGMLFGRGTFLVSSPSDFLCKTIPFSTPFATDSVHVQITLHMDEQSGPTYEAAVNWVEQVCREGFTTCVSASGPISGNRTVTVQWLAYTSIPDNKGLHSTVSIDRWTAGTKCTAVDFVAMSKSFPSAPYVFVTAVHDSQQKKHDSAIVWAEDVTSFGFQICLRELKNYDGVHESVKAAWLALEEVPTEWDIPYESVVTLPNLSPPKSTEHYSYCQLSRYSLTFHKDITVNNFKVCMKDIQPYGGHHDPVSISYLAVGYLNPCENMQCTHYATCKAYGPKDARCECAESCPTYDDERCGSDGVTYKNDCLYKKYICETRLNVTIVHLGACQHFILHRGRVTLELSTSDVKCELVTFSPKNFAKDRLVYVQASINYYNTPDQTFVHDAAVTWTENINIYNFTLCGLKAGRNDRATPDNGATYVDYIAYQGTPVGAVVGEITLAEWWQETKCQDVPLPSDKFSTTPTVLVTSEHMVVGQKHDAATIWVENPSNTSITVCLREMQNFDGLHKDINVNWIAASSLPAEMNSELKTLFFPNTNLPLPADNFAYCQDVALSNYTSVPNVIVSAVHKQSFGSTIPEYNSISVWVEYITISKFRVCIKELHTPNGYDSVFVSAIVMGMY</sequence>
<keyword evidence="4" id="KW-0732">Signal</keyword>
<dbReference type="OMA" id="ITLWTEN"/>
<dbReference type="PANTHER" id="PTHR10913:SF45">
    <property type="entry name" value="FOLLISTATIN, ISOFORM A-RELATED"/>
    <property type="match status" value="1"/>
</dbReference>
<organism evidence="6 7">
    <name type="scientific">Nematostella vectensis</name>
    <name type="common">Starlet sea anemone</name>
    <dbReference type="NCBI Taxonomy" id="45351"/>
    <lineage>
        <taxon>Eukaryota</taxon>
        <taxon>Metazoa</taxon>
        <taxon>Cnidaria</taxon>
        <taxon>Anthozoa</taxon>
        <taxon>Hexacorallia</taxon>
        <taxon>Actiniaria</taxon>
        <taxon>Edwardsiidae</taxon>
        <taxon>Nematostella</taxon>
    </lineage>
</organism>
<dbReference type="PANTHER" id="PTHR10913">
    <property type="entry name" value="FOLLISTATIN-RELATED"/>
    <property type="match status" value="1"/>
</dbReference>
<dbReference type="FunFam" id="2.60.40.2080:FF:000002">
    <property type="match status" value="2"/>
</dbReference>
<dbReference type="FunFam" id="3.30.60.30:FF:000112">
    <property type="entry name" value="Predicted protein"/>
    <property type="match status" value="1"/>
</dbReference>
<evidence type="ECO:0000256" key="1">
    <source>
        <dbReference type="ARBA" id="ARBA00022690"/>
    </source>
</evidence>
<evidence type="ECO:0000256" key="2">
    <source>
        <dbReference type="ARBA" id="ARBA00022900"/>
    </source>
</evidence>
<feature type="signal peptide" evidence="4">
    <location>
        <begin position="1"/>
        <end position="19"/>
    </location>
</feature>
<dbReference type="InterPro" id="IPR050653">
    <property type="entry name" value="Prot_Inhib_GrowthFact_Antg"/>
</dbReference>
<keyword evidence="2" id="KW-0722">Serine protease inhibitor</keyword>